<evidence type="ECO:0000256" key="7">
    <source>
        <dbReference type="SAM" id="MobiDB-lite"/>
    </source>
</evidence>
<dbReference type="GO" id="GO:0019628">
    <property type="term" value="P:urate catabolic process"/>
    <property type="evidence" value="ECO:0007669"/>
    <property type="project" value="TreeGrafter"/>
</dbReference>
<dbReference type="NCBIfam" id="TIGR03180">
    <property type="entry name" value="UraD_2"/>
    <property type="match status" value="1"/>
</dbReference>
<dbReference type="PANTHER" id="PTHR43466:SF1">
    <property type="entry name" value="2-OXO-4-HYDROXY-4-CARBOXY-5-UREIDOIMIDAZOLINE DECARBOXYLASE-RELATED"/>
    <property type="match status" value="1"/>
</dbReference>
<organism evidence="9 10">
    <name type="scientific">Lentzea tibetensis</name>
    <dbReference type="NCBI Taxonomy" id="2591470"/>
    <lineage>
        <taxon>Bacteria</taxon>
        <taxon>Bacillati</taxon>
        <taxon>Actinomycetota</taxon>
        <taxon>Actinomycetes</taxon>
        <taxon>Pseudonocardiales</taxon>
        <taxon>Pseudonocardiaceae</taxon>
        <taxon>Lentzea</taxon>
    </lineage>
</organism>
<evidence type="ECO:0000256" key="5">
    <source>
        <dbReference type="ARBA" id="ARBA00022793"/>
    </source>
</evidence>
<dbReference type="SUPFAM" id="SSF158694">
    <property type="entry name" value="UraD-Like"/>
    <property type="match status" value="1"/>
</dbReference>
<keyword evidence="6 9" id="KW-0456">Lyase</keyword>
<dbReference type="InterPro" id="IPR017595">
    <property type="entry name" value="OHCU_decarboxylase-2"/>
</dbReference>
<keyword evidence="10" id="KW-1185">Reference proteome</keyword>
<protein>
    <recommendedName>
        <fullName evidence="3">2-oxo-4-hydroxy-4-carboxy-5-ureidoimidazoline decarboxylase</fullName>
        <ecNumber evidence="3">4.1.1.97</ecNumber>
    </recommendedName>
</protein>
<evidence type="ECO:0000256" key="2">
    <source>
        <dbReference type="ARBA" id="ARBA00004754"/>
    </source>
</evidence>
<evidence type="ECO:0000313" key="10">
    <source>
        <dbReference type="Proteomes" id="UP000316639"/>
    </source>
</evidence>
<accession>A0A563EUX7</accession>
<sequence length="144" mass="15492">MLTECLAVPRWVGAVLAARPYPSLDALLKVSEEASARLSDDEIRGAIAGHPRIGERGKGKSATWSRQEQSGVDSSLADRLAAANAAYEDRFGHIYLVCATGLSGAEMLDILASRMDNSPEDELRVVNKELTKIAALRLQKLIGS</sequence>
<evidence type="ECO:0000256" key="1">
    <source>
        <dbReference type="ARBA" id="ARBA00001163"/>
    </source>
</evidence>
<comment type="catalytic activity">
    <reaction evidence="1">
        <text>5-hydroxy-2-oxo-4-ureido-2,5-dihydro-1H-imidazole-5-carboxylate + H(+) = (S)-allantoin + CO2</text>
        <dbReference type="Rhea" id="RHEA:26301"/>
        <dbReference type="ChEBI" id="CHEBI:15378"/>
        <dbReference type="ChEBI" id="CHEBI:15678"/>
        <dbReference type="ChEBI" id="CHEBI:16526"/>
        <dbReference type="ChEBI" id="CHEBI:58639"/>
        <dbReference type="EC" id="4.1.1.97"/>
    </reaction>
</comment>
<proteinExistence type="predicted"/>
<gene>
    <name evidence="9" type="primary">uraD</name>
    <name evidence="9" type="ORF">FKR81_16310</name>
</gene>
<dbReference type="Proteomes" id="UP000316639">
    <property type="component" value="Unassembled WGS sequence"/>
</dbReference>
<evidence type="ECO:0000256" key="4">
    <source>
        <dbReference type="ARBA" id="ARBA00022631"/>
    </source>
</evidence>
<evidence type="ECO:0000256" key="3">
    <source>
        <dbReference type="ARBA" id="ARBA00012257"/>
    </source>
</evidence>
<dbReference type="Pfam" id="PF09349">
    <property type="entry name" value="OHCU_decarbox"/>
    <property type="match status" value="1"/>
</dbReference>
<evidence type="ECO:0000256" key="6">
    <source>
        <dbReference type="ARBA" id="ARBA00023239"/>
    </source>
</evidence>
<comment type="pathway">
    <text evidence="2">Purine metabolism; urate degradation; (S)-allantoin from urate: step 3/3.</text>
</comment>
<dbReference type="AlphaFoldDB" id="A0A563EUX7"/>
<name>A0A563EUX7_9PSEU</name>
<dbReference type="InterPro" id="IPR036778">
    <property type="entry name" value="OHCU_decarboxylase_sf"/>
</dbReference>
<evidence type="ECO:0000259" key="8">
    <source>
        <dbReference type="Pfam" id="PF09349"/>
    </source>
</evidence>
<keyword evidence="4" id="KW-0659">Purine metabolism</keyword>
<comment type="caution">
    <text evidence="9">The sequence shown here is derived from an EMBL/GenBank/DDBJ whole genome shotgun (WGS) entry which is preliminary data.</text>
</comment>
<dbReference type="PANTHER" id="PTHR43466">
    <property type="entry name" value="2-OXO-4-HYDROXY-4-CARBOXY-5-UREIDOIMIDAZOLINE DECARBOXYLASE-RELATED"/>
    <property type="match status" value="1"/>
</dbReference>
<dbReference type="Gene3D" id="1.10.3330.10">
    <property type="entry name" value="Oxo-4-hydroxy-4-carboxy-5-ureidoimidazoline decarboxylase"/>
    <property type="match status" value="1"/>
</dbReference>
<dbReference type="InterPro" id="IPR018020">
    <property type="entry name" value="OHCU_decarboxylase"/>
</dbReference>
<dbReference type="NCBIfam" id="NF010372">
    <property type="entry name" value="PRK13798.1"/>
    <property type="match status" value="1"/>
</dbReference>
<keyword evidence="5" id="KW-0210">Decarboxylase</keyword>
<dbReference type="EC" id="4.1.1.97" evidence="3"/>
<evidence type="ECO:0000313" key="9">
    <source>
        <dbReference type="EMBL" id="TWP51348.1"/>
    </source>
</evidence>
<dbReference type="GO" id="GO:0051997">
    <property type="term" value="F:2-oxo-4-hydroxy-4-carboxy-5-ureidoimidazoline decarboxylase activity"/>
    <property type="evidence" value="ECO:0007669"/>
    <property type="project" value="UniProtKB-EC"/>
</dbReference>
<feature type="domain" description="Oxo-4-hydroxy-4-carboxy-5-ureidoimidazoline decarboxylase" evidence="8">
    <location>
        <begin position="2"/>
        <end position="139"/>
    </location>
</feature>
<reference evidence="9 10" key="1">
    <citation type="submission" date="2019-07" db="EMBL/GenBank/DDBJ databases">
        <title>Lentzea xizangensis sp. nov., isolated from Qinghai-Tibetan Plateau Soils.</title>
        <authorList>
            <person name="Huang J."/>
        </authorList>
    </citation>
    <scope>NUCLEOTIDE SEQUENCE [LARGE SCALE GENOMIC DNA]</scope>
    <source>
        <strain evidence="9 10">FXJ1.1311</strain>
    </source>
</reference>
<dbReference type="EMBL" id="VOBR01000009">
    <property type="protein sequence ID" value="TWP51348.1"/>
    <property type="molecule type" value="Genomic_DNA"/>
</dbReference>
<dbReference type="GO" id="GO:0006144">
    <property type="term" value="P:purine nucleobase metabolic process"/>
    <property type="evidence" value="ECO:0007669"/>
    <property type="project" value="UniProtKB-KW"/>
</dbReference>
<feature type="region of interest" description="Disordered" evidence="7">
    <location>
        <begin position="50"/>
        <end position="69"/>
    </location>
</feature>
<dbReference type="OrthoDB" id="5243781at2"/>